<proteinExistence type="predicted"/>
<dbReference type="OrthoDB" id="8912228at2"/>
<evidence type="ECO:0008006" key="3">
    <source>
        <dbReference type="Google" id="ProtNLM"/>
    </source>
</evidence>
<organism evidence="1 2">
    <name type="scientific">Kribbella turkmenica</name>
    <dbReference type="NCBI Taxonomy" id="2530375"/>
    <lineage>
        <taxon>Bacteria</taxon>
        <taxon>Bacillati</taxon>
        <taxon>Actinomycetota</taxon>
        <taxon>Actinomycetes</taxon>
        <taxon>Propionibacteriales</taxon>
        <taxon>Kribbellaceae</taxon>
        <taxon>Kribbella</taxon>
    </lineage>
</organism>
<dbReference type="NCBIfam" id="NF006734">
    <property type="entry name" value="PRK09266.1"/>
    <property type="match status" value="1"/>
</dbReference>
<dbReference type="EMBL" id="SMKR01000029">
    <property type="protein sequence ID" value="TDD27840.1"/>
    <property type="molecule type" value="Genomic_DNA"/>
</dbReference>
<keyword evidence="2" id="KW-1185">Reference proteome</keyword>
<dbReference type="Proteomes" id="UP000295172">
    <property type="component" value="Unassembled WGS sequence"/>
</dbReference>
<dbReference type="InterPro" id="IPR001544">
    <property type="entry name" value="Aminotrans_IV"/>
</dbReference>
<protein>
    <recommendedName>
        <fullName evidence="3">Aminodeoxychorismate lyase</fullName>
    </recommendedName>
</protein>
<dbReference type="AlphaFoldDB" id="A0A4R4XB71"/>
<accession>A0A4R4XB71</accession>
<evidence type="ECO:0000313" key="2">
    <source>
        <dbReference type="Proteomes" id="UP000295172"/>
    </source>
</evidence>
<dbReference type="RefSeq" id="WP_132318296.1">
    <property type="nucleotide sequence ID" value="NZ_SMKR01000029.1"/>
</dbReference>
<reference evidence="1 2" key="1">
    <citation type="submission" date="2019-02" db="EMBL/GenBank/DDBJ databases">
        <title>Draft genome sequences of novel Actinobacteria.</title>
        <authorList>
            <person name="Sahin N."/>
            <person name="Ay H."/>
            <person name="Saygin H."/>
        </authorList>
    </citation>
    <scope>NUCLEOTIDE SEQUENCE [LARGE SCALE GENOMIC DNA]</scope>
    <source>
        <strain evidence="1 2">16K104</strain>
    </source>
</reference>
<name>A0A4R4XB71_9ACTN</name>
<dbReference type="InterPro" id="IPR043131">
    <property type="entry name" value="BCAT-like_N"/>
</dbReference>
<dbReference type="InterPro" id="IPR036038">
    <property type="entry name" value="Aminotransferase-like"/>
</dbReference>
<gene>
    <name evidence="1" type="ORF">E1218_09245</name>
</gene>
<sequence length="257" mass="27890">MIESLLLNGVPLHTADPGLLRAMSYGHFTSMQVRDGMVDGLDLHLDRLDRGSREVFGQGVSADRVRADLRAALDHAGSGDLSIRVDVVVTTDLQLLVRVGPPIEPTTRPQRLLAFQHQRAVPHLKHTGTFDLVYYARQAEQHGYDDAIFHTAAGEVSEASIWNICFADGTTIVFPDAPVLRGIRQQVLQRGLDTYPTTRITLADLPAYDAAYLTNSIDPALPVGSITTDAGTTTYDAHPPSADVIARAYAAVEPQAI</sequence>
<evidence type="ECO:0000313" key="1">
    <source>
        <dbReference type="EMBL" id="TDD27840.1"/>
    </source>
</evidence>
<dbReference type="SUPFAM" id="SSF56752">
    <property type="entry name" value="D-aminoacid aminotransferase-like PLP-dependent enzymes"/>
    <property type="match status" value="1"/>
</dbReference>
<dbReference type="Gene3D" id="3.20.10.10">
    <property type="entry name" value="D-amino Acid Aminotransferase, subunit A, domain 2"/>
    <property type="match status" value="1"/>
</dbReference>
<dbReference type="GO" id="GO:0003824">
    <property type="term" value="F:catalytic activity"/>
    <property type="evidence" value="ECO:0007669"/>
    <property type="project" value="InterPro"/>
</dbReference>
<dbReference type="InterPro" id="IPR043132">
    <property type="entry name" value="BCAT-like_C"/>
</dbReference>
<dbReference type="Gene3D" id="3.30.470.10">
    <property type="match status" value="1"/>
</dbReference>
<dbReference type="Pfam" id="PF01063">
    <property type="entry name" value="Aminotran_4"/>
    <property type="match status" value="1"/>
</dbReference>
<comment type="caution">
    <text evidence="1">The sequence shown here is derived from an EMBL/GenBank/DDBJ whole genome shotgun (WGS) entry which is preliminary data.</text>
</comment>